<dbReference type="AlphaFoldDB" id="A0A6G9QJ45"/>
<proteinExistence type="inferred from homology"/>
<dbReference type="Pfam" id="PF03502">
    <property type="entry name" value="Channel_Tsx"/>
    <property type="match status" value="1"/>
</dbReference>
<name>A0A6G9QJ45_9GAMM</name>
<evidence type="ECO:0000313" key="4">
    <source>
        <dbReference type="Proteomes" id="UP000502608"/>
    </source>
</evidence>
<dbReference type="Proteomes" id="UP000502608">
    <property type="component" value="Chromosome"/>
</dbReference>
<dbReference type="KEGG" id="saes:HBH39_08335"/>
<reference evidence="3 4" key="1">
    <citation type="submission" date="2020-03" db="EMBL/GenBank/DDBJ databases">
        <title>Complete genome sequence of Shewanella sp.</title>
        <authorList>
            <person name="Kim Y.-S."/>
            <person name="Kim S.-J."/>
            <person name="Jung H.-K."/>
            <person name="Kim K.-H."/>
        </authorList>
    </citation>
    <scope>NUCLEOTIDE SEQUENCE [LARGE SCALE GENOMIC DNA]</scope>
    <source>
        <strain evidence="3 4">PN3F2</strain>
    </source>
</reference>
<evidence type="ECO:0000256" key="2">
    <source>
        <dbReference type="SAM" id="SignalP"/>
    </source>
</evidence>
<keyword evidence="2" id="KW-0732">Signal</keyword>
<sequence>MKRLLMALIILYSPLSIANDIVLWQNNSLSYLYGNQFKVNPKTQQTITYEHVSGWNVGDLFMFVDFTQYNGEEDFFNGSRTYYGEFSPRFSFSKMTGAEVKAGFIQDVLIATTIEFGKGNVESYLLGAGLDLAIPGLDFFQLNAYRRFPDGRDGDTWQITPVWKISWPVGDSSIVFDGFIDWVVNSDASYEKNIHFNPQLKYDLGKQIGLKTALYVGIEYDYWKNKYGIKNSSAFKTNQSVASLLVKYHF</sequence>
<protein>
    <recommendedName>
        <fullName evidence="5">Nucleoside-specific outer membrane channel protein Tsx</fullName>
    </recommendedName>
</protein>
<dbReference type="InterPro" id="IPR018013">
    <property type="entry name" value="Channel_Tsx-like"/>
</dbReference>
<dbReference type="Gene3D" id="2.40.230.20">
    <property type="entry name" value="Nucleoside-specific channel-forming protein, Tsx-like"/>
    <property type="match status" value="1"/>
</dbReference>
<keyword evidence="4" id="KW-1185">Reference proteome</keyword>
<dbReference type="SUPFAM" id="SSF111364">
    <property type="entry name" value="Tsx-like channel"/>
    <property type="match status" value="1"/>
</dbReference>
<feature type="chain" id="PRO_5026206084" description="Nucleoside-specific outer membrane channel protein Tsx" evidence="2">
    <location>
        <begin position="19"/>
        <end position="250"/>
    </location>
</feature>
<accession>A0A6G9QJ45</accession>
<evidence type="ECO:0008006" key="5">
    <source>
        <dbReference type="Google" id="ProtNLM"/>
    </source>
</evidence>
<dbReference type="GO" id="GO:0009279">
    <property type="term" value="C:cell outer membrane"/>
    <property type="evidence" value="ECO:0007669"/>
    <property type="project" value="InterPro"/>
</dbReference>
<evidence type="ECO:0000313" key="3">
    <source>
        <dbReference type="EMBL" id="QIR14492.1"/>
    </source>
</evidence>
<gene>
    <name evidence="3" type="ORF">HBH39_08335</name>
</gene>
<feature type="signal peptide" evidence="2">
    <location>
        <begin position="1"/>
        <end position="18"/>
    </location>
</feature>
<evidence type="ECO:0000256" key="1">
    <source>
        <dbReference type="ARBA" id="ARBA00008728"/>
    </source>
</evidence>
<comment type="similarity">
    <text evidence="1">Belongs to the nucleoside-specific channel-forming outer membrane porin (Tsx) (TC 1.B.10) family.</text>
</comment>
<dbReference type="EMBL" id="CP050313">
    <property type="protein sequence ID" value="QIR14492.1"/>
    <property type="molecule type" value="Genomic_DNA"/>
</dbReference>
<dbReference type="InterPro" id="IPR036777">
    <property type="entry name" value="Channel_Tsx-like_sf"/>
</dbReference>
<organism evidence="3 4">
    <name type="scientific">Shewanella aestuarii</name>
    <dbReference type="NCBI Taxonomy" id="1028752"/>
    <lineage>
        <taxon>Bacteria</taxon>
        <taxon>Pseudomonadati</taxon>
        <taxon>Pseudomonadota</taxon>
        <taxon>Gammaproteobacteria</taxon>
        <taxon>Alteromonadales</taxon>
        <taxon>Shewanellaceae</taxon>
        <taxon>Shewanella</taxon>
    </lineage>
</organism>
<dbReference type="RefSeq" id="WP_167677303.1">
    <property type="nucleotide sequence ID" value="NZ_CP050313.1"/>
</dbReference>